<dbReference type="PANTHER" id="PTHR30154:SF54">
    <property type="entry name" value="POSSIBLE TRANSCRIPTIONAL REGULATORY PROTEIN (PROBABLY LRP_ASNC-FAMILY)"/>
    <property type="match status" value="1"/>
</dbReference>
<dbReference type="Pfam" id="PF13412">
    <property type="entry name" value="HTH_24"/>
    <property type="match status" value="1"/>
</dbReference>
<dbReference type="RefSeq" id="WP_245357095.1">
    <property type="nucleotide sequence ID" value="NZ_BAAAJY010000004.1"/>
</dbReference>
<dbReference type="SUPFAM" id="SSF54909">
    <property type="entry name" value="Dimeric alpha+beta barrel"/>
    <property type="match status" value="1"/>
</dbReference>
<dbReference type="SMART" id="SM00344">
    <property type="entry name" value="HTH_ASNC"/>
    <property type="match status" value="1"/>
</dbReference>
<dbReference type="Gene3D" id="1.10.10.10">
    <property type="entry name" value="Winged helix-like DNA-binding domain superfamily/Winged helix DNA-binding domain"/>
    <property type="match status" value="1"/>
</dbReference>
<sequence>MEIVAFLDVSKGLGSNRNPSMLLANHRIIHQTIGSVVNKCSNSKENFVLNSGSIKNHHRQQNTVRLDDADLIILQELSKDARTPNNLLASRAGIAASTCLGRVRALQDAGVIRGFHADINPRLLGLQVTAMVSVMVRPDARNEMLEAARALQALPEVQDVFVLGGTPDILVHVICQSVEALRDFVAQHLGAKAAFASTQTNLVFEHLSPEG</sequence>
<protein>
    <submittedName>
        <fullName evidence="5">DNA-binding Lrp family transcriptional regulator</fullName>
    </submittedName>
</protein>
<dbReference type="EMBL" id="JAGIOF010000004">
    <property type="protein sequence ID" value="MBP2388743.1"/>
    <property type="molecule type" value="Genomic_DNA"/>
</dbReference>
<keyword evidence="2 5" id="KW-0238">DNA-binding</keyword>
<dbReference type="InterPro" id="IPR000485">
    <property type="entry name" value="AsnC-type_HTH_dom"/>
</dbReference>
<dbReference type="Proteomes" id="UP001296993">
    <property type="component" value="Unassembled WGS sequence"/>
</dbReference>
<name>A0ABS4XK11_9MICC</name>
<comment type="caution">
    <text evidence="5">The sequence shown here is derived from an EMBL/GenBank/DDBJ whole genome shotgun (WGS) entry which is preliminary data.</text>
</comment>
<evidence type="ECO:0000313" key="5">
    <source>
        <dbReference type="EMBL" id="MBP2388743.1"/>
    </source>
</evidence>
<evidence type="ECO:0000256" key="2">
    <source>
        <dbReference type="ARBA" id="ARBA00023125"/>
    </source>
</evidence>
<dbReference type="InterPro" id="IPR011008">
    <property type="entry name" value="Dimeric_a/b-barrel"/>
</dbReference>
<dbReference type="InterPro" id="IPR036390">
    <property type="entry name" value="WH_DNA-bd_sf"/>
</dbReference>
<evidence type="ECO:0000256" key="3">
    <source>
        <dbReference type="ARBA" id="ARBA00023163"/>
    </source>
</evidence>
<dbReference type="PRINTS" id="PR00033">
    <property type="entry name" value="HTHASNC"/>
</dbReference>
<evidence type="ECO:0000313" key="6">
    <source>
        <dbReference type="Proteomes" id="UP001296993"/>
    </source>
</evidence>
<keyword evidence="6" id="KW-1185">Reference proteome</keyword>
<organism evidence="5 6">
    <name type="scientific">Paeniglutamicibacter kerguelensis</name>
    <dbReference type="NCBI Taxonomy" id="254788"/>
    <lineage>
        <taxon>Bacteria</taxon>
        <taxon>Bacillati</taxon>
        <taxon>Actinomycetota</taxon>
        <taxon>Actinomycetes</taxon>
        <taxon>Micrococcales</taxon>
        <taxon>Micrococcaceae</taxon>
        <taxon>Paeniglutamicibacter</taxon>
    </lineage>
</organism>
<reference evidence="5 6" key="1">
    <citation type="submission" date="2021-03" db="EMBL/GenBank/DDBJ databases">
        <title>Sequencing the genomes of 1000 actinobacteria strains.</title>
        <authorList>
            <person name="Klenk H.-P."/>
        </authorList>
    </citation>
    <scope>NUCLEOTIDE SEQUENCE [LARGE SCALE GENOMIC DNA]</scope>
    <source>
        <strain evidence="5 6">DSM 15797</strain>
    </source>
</reference>
<feature type="domain" description="HTH asnC-type" evidence="4">
    <location>
        <begin position="66"/>
        <end position="127"/>
    </location>
</feature>
<dbReference type="PROSITE" id="PS50956">
    <property type="entry name" value="HTH_ASNC_2"/>
    <property type="match status" value="1"/>
</dbReference>
<dbReference type="InterPro" id="IPR019887">
    <property type="entry name" value="Tscrpt_reg_AsnC/Lrp_C"/>
</dbReference>
<gene>
    <name evidence="5" type="ORF">JOF47_004316</name>
</gene>
<dbReference type="InterPro" id="IPR019888">
    <property type="entry name" value="Tscrpt_reg_AsnC-like"/>
</dbReference>
<proteinExistence type="predicted"/>
<dbReference type="Pfam" id="PF01037">
    <property type="entry name" value="AsnC_trans_reg"/>
    <property type="match status" value="1"/>
</dbReference>
<dbReference type="GO" id="GO:0003677">
    <property type="term" value="F:DNA binding"/>
    <property type="evidence" value="ECO:0007669"/>
    <property type="project" value="UniProtKB-KW"/>
</dbReference>
<dbReference type="SUPFAM" id="SSF46785">
    <property type="entry name" value="Winged helix' DNA-binding domain"/>
    <property type="match status" value="1"/>
</dbReference>
<keyword evidence="1" id="KW-0805">Transcription regulation</keyword>
<evidence type="ECO:0000259" key="4">
    <source>
        <dbReference type="PROSITE" id="PS50956"/>
    </source>
</evidence>
<dbReference type="InterPro" id="IPR036388">
    <property type="entry name" value="WH-like_DNA-bd_sf"/>
</dbReference>
<keyword evidence="3" id="KW-0804">Transcription</keyword>
<dbReference type="PANTHER" id="PTHR30154">
    <property type="entry name" value="LEUCINE-RESPONSIVE REGULATORY PROTEIN"/>
    <property type="match status" value="1"/>
</dbReference>
<accession>A0ABS4XK11</accession>
<dbReference type="Gene3D" id="3.30.70.920">
    <property type="match status" value="1"/>
</dbReference>
<evidence type="ECO:0000256" key="1">
    <source>
        <dbReference type="ARBA" id="ARBA00023015"/>
    </source>
</evidence>